<feature type="compositionally biased region" description="Polar residues" evidence="1">
    <location>
        <begin position="365"/>
        <end position="386"/>
    </location>
</feature>
<name>A0A1Y3DQM2_PLAKN</name>
<keyword evidence="2" id="KW-0812">Transmembrane</keyword>
<protein>
    <submittedName>
        <fullName evidence="3">KIR-like protein</fullName>
    </submittedName>
</protein>
<accession>A0A1Y3DQM2</accession>
<feature type="transmembrane region" description="Helical" evidence="2">
    <location>
        <begin position="421"/>
        <end position="439"/>
    </location>
</feature>
<dbReference type="EMBL" id="NETL01000021">
    <property type="protein sequence ID" value="OTN66992.1"/>
    <property type="molecule type" value="Genomic_DNA"/>
</dbReference>
<dbReference type="Pfam" id="PF05795">
    <property type="entry name" value="Plasmodium_Vir"/>
    <property type="match status" value="1"/>
</dbReference>
<feature type="compositionally biased region" description="Low complexity" evidence="1">
    <location>
        <begin position="471"/>
        <end position="485"/>
    </location>
</feature>
<proteinExistence type="predicted"/>
<reference evidence="3 4" key="1">
    <citation type="submission" date="2017-05" db="EMBL/GenBank/DDBJ databases">
        <title>PacBio assembly of a Plasmodium knowlesi genome sequence with Hi-C correction and manual annotation of the SICAvar gene family.</title>
        <authorList>
            <person name="Lapp S.A."/>
            <person name="Geraldo J.A."/>
            <person name="Chien J.-T."/>
            <person name="Ay F."/>
            <person name="Pakala S.B."/>
            <person name="Batugedara G."/>
            <person name="Humphrey J.C."/>
            <person name="Debarry J.D."/>
            <person name="Le Roch K.G."/>
            <person name="Galinski M.R."/>
            <person name="Kissinger J.C."/>
        </authorList>
    </citation>
    <scope>NUCLEOTIDE SEQUENCE [LARGE SCALE GENOMIC DNA]</scope>
    <source>
        <strain evidence="4">Malayan Strain Pk1 (A+)</strain>
    </source>
</reference>
<dbReference type="InterPro" id="IPR008780">
    <property type="entry name" value="Plasmodium_Vir"/>
</dbReference>
<evidence type="ECO:0000313" key="3">
    <source>
        <dbReference type="EMBL" id="OTN66992.1"/>
    </source>
</evidence>
<evidence type="ECO:0000313" key="4">
    <source>
        <dbReference type="Proteomes" id="UP000195012"/>
    </source>
</evidence>
<comment type="caution">
    <text evidence="3">The sequence shown here is derived from an EMBL/GenBank/DDBJ whole genome shotgun (WGS) entry which is preliminary data.</text>
</comment>
<keyword evidence="2" id="KW-0472">Membrane</keyword>
<dbReference type="VEuPathDB" id="PlasmoDB:PKA1H_100005700"/>
<dbReference type="VEuPathDB" id="PlasmoDB:PKNOH_S07438200"/>
<sequence>MAQEEKKCWWKESSKSRYEELEKAAQDNRTCSDCNATVKSVLGGALAEYGSLEKAVPNIMNAWCYLNKKTEDERSKYCDIFYYWLGSLILNTPNSRISIPNVVMETIYDKLQAWKNMDNCRRTIPKVTKDDFERLKALYHYTQDYNHLGDKINTVDGSCPKEYEGFLKEINRTYTDRGGRCTYRGFRKDEYCEEIEKIISGAPGTIENPSNLLSPLDRRLTPLTNGELEHVPEQLPANPTEEEKHTSHEQAQEEISPVEEASGVTATTATPSVISDQEGVKGETDPSYSQGHDISGHTHGDSHSSTANNGGSGAAASGSAGGVPGFSTPAETTTGTLTEQSPPEEPGIGPYGMRDSRGNHRGPSSPLSVTTETNGTQHVTTEAQRTQLAVTETWTSEKSSNMAIDLMVGLTKGIVVPSTPVLLATWALTLLISIAVLLCKYTSLFRAKSNSPLKRRKRKCTVEPELNTSLGSSASATEHSTESGSITASRTVDDSASGDDSIEEDDKHAHDDEDDDVVKDDSSSSLCSTRS</sequence>
<feature type="compositionally biased region" description="Basic and acidic residues" evidence="1">
    <location>
        <begin position="241"/>
        <end position="251"/>
    </location>
</feature>
<organism evidence="3 4">
    <name type="scientific">Plasmodium knowlesi</name>
    <dbReference type="NCBI Taxonomy" id="5850"/>
    <lineage>
        <taxon>Eukaryota</taxon>
        <taxon>Sar</taxon>
        <taxon>Alveolata</taxon>
        <taxon>Apicomplexa</taxon>
        <taxon>Aconoidasida</taxon>
        <taxon>Haemosporida</taxon>
        <taxon>Plasmodiidae</taxon>
        <taxon>Plasmodium</taxon>
        <taxon>Plasmodium (Plasmodium)</taxon>
    </lineage>
</organism>
<dbReference type="Proteomes" id="UP000195012">
    <property type="component" value="Unassembled WGS sequence"/>
</dbReference>
<gene>
    <name evidence="3" type="ORF">PKNOH_S07438200</name>
</gene>
<feature type="compositionally biased region" description="Polar residues" evidence="1">
    <location>
        <begin position="264"/>
        <end position="275"/>
    </location>
</feature>
<feature type="region of interest" description="Disordered" evidence="1">
    <location>
        <begin position="232"/>
        <end position="386"/>
    </location>
</feature>
<evidence type="ECO:0000256" key="1">
    <source>
        <dbReference type="SAM" id="MobiDB-lite"/>
    </source>
</evidence>
<keyword evidence="2" id="KW-1133">Transmembrane helix</keyword>
<feature type="compositionally biased region" description="Low complexity" evidence="1">
    <location>
        <begin position="303"/>
        <end position="318"/>
    </location>
</feature>
<dbReference type="OrthoDB" id="383226at2759"/>
<feature type="compositionally biased region" description="Low complexity" evidence="1">
    <location>
        <begin position="328"/>
        <end position="338"/>
    </location>
</feature>
<feature type="region of interest" description="Disordered" evidence="1">
    <location>
        <begin position="453"/>
        <end position="531"/>
    </location>
</feature>
<dbReference type="VEuPathDB" id="PlasmoDB:PKNH_1000600"/>
<dbReference type="AlphaFoldDB" id="A0A1Y3DQM2"/>
<evidence type="ECO:0000256" key="2">
    <source>
        <dbReference type="SAM" id="Phobius"/>
    </source>
</evidence>